<reference evidence="1" key="2">
    <citation type="journal article" date="2015" name="Fish Shellfish Immunol.">
        <title>Early steps in the European eel (Anguilla anguilla)-Vibrio vulnificus interaction in the gills: Role of the RtxA13 toxin.</title>
        <authorList>
            <person name="Callol A."/>
            <person name="Pajuelo D."/>
            <person name="Ebbesson L."/>
            <person name="Teles M."/>
            <person name="MacKenzie S."/>
            <person name="Amaro C."/>
        </authorList>
    </citation>
    <scope>NUCLEOTIDE SEQUENCE</scope>
</reference>
<dbReference type="EMBL" id="GBXM01021117">
    <property type="protein sequence ID" value="JAH87460.1"/>
    <property type="molecule type" value="Transcribed_RNA"/>
</dbReference>
<dbReference type="AlphaFoldDB" id="A0A0E9WD14"/>
<reference evidence="1" key="1">
    <citation type="submission" date="2014-11" db="EMBL/GenBank/DDBJ databases">
        <authorList>
            <person name="Amaro Gonzalez C."/>
        </authorList>
    </citation>
    <scope>NUCLEOTIDE SEQUENCE</scope>
</reference>
<accession>A0A0E9WD14</accession>
<organism evidence="1">
    <name type="scientific">Anguilla anguilla</name>
    <name type="common">European freshwater eel</name>
    <name type="synonym">Muraena anguilla</name>
    <dbReference type="NCBI Taxonomy" id="7936"/>
    <lineage>
        <taxon>Eukaryota</taxon>
        <taxon>Metazoa</taxon>
        <taxon>Chordata</taxon>
        <taxon>Craniata</taxon>
        <taxon>Vertebrata</taxon>
        <taxon>Euteleostomi</taxon>
        <taxon>Actinopterygii</taxon>
        <taxon>Neopterygii</taxon>
        <taxon>Teleostei</taxon>
        <taxon>Anguilliformes</taxon>
        <taxon>Anguillidae</taxon>
        <taxon>Anguilla</taxon>
    </lineage>
</organism>
<proteinExistence type="predicted"/>
<sequence length="57" mass="6293">MATPFVSCILLKAAPCNKTHSLNGGSCKILKQLSYAARSLTTIVKLCFFSYFSFELK</sequence>
<name>A0A0E9WD14_ANGAN</name>
<protein>
    <submittedName>
        <fullName evidence="1">Uncharacterized protein</fullName>
    </submittedName>
</protein>
<evidence type="ECO:0000313" key="1">
    <source>
        <dbReference type="EMBL" id="JAH87460.1"/>
    </source>
</evidence>